<dbReference type="RefSeq" id="WP_022860195.1">
    <property type="nucleotide sequence ID" value="NZ_JGZB01000004.1"/>
</dbReference>
<evidence type="ECO:0000313" key="6">
    <source>
        <dbReference type="Proteomes" id="UP000029052"/>
    </source>
</evidence>
<dbReference type="GO" id="GO:0008270">
    <property type="term" value="F:zinc ion binding"/>
    <property type="evidence" value="ECO:0007669"/>
    <property type="project" value="InterPro"/>
</dbReference>
<name>A0A087BAL5_9BIFI</name>
<dbReference type="GO" id="GO:0004089">
    <property type="term" value="F:carbonate dehydratase activity"/>
    <property type="evidence" value="ECO:0007669"/>
    <property type="project" value="UniProtKB-EC"/>
</dbReference>
<comment type="function">
    <text evidence="2">Catalyzes the reversible hydration of carbon dioxide to form bicarbonate.</text>
</comment>
<dbReference type="EC" id="4.2.1.1" evidence="5"/>
<dbReference type="SUPFAM" id="SSF53056">
    <property type="entry name" value="beta-carbonic anhydrase, cab"/>
    <property type="match status" value="1"/>
</dbReference>
<dbReference type="PANTHER" id="PTHR11002">
    <property type="entry name" value="CARBONIC ANHYDRASE"/>
    <property type="match status" value="1"/>
</dbReference>
<evidence type="ECO:0000256" key="2">
    <source>
        <dbReference type="ARBA" id="ARBA00024993"/>
    </source>
</evidence>
<feature type="binding site" evidence="3">
    <location>
        <position position="73"/>
    </location>
    <ligand>
        <name>Zn(2+)</name>
        <dbReference type="ChEBI" id="CHEBI:29105"/>
    </ligand>
</feature>
<reference evidence="5 6" key="1">
    <citation type="submission" date="2014-03" db="EMBL/GenBank/DDBJ databases">
        <title>Genomics of Bifidobacteria.</title>
        <authorList>
            <person name="Ventura M."/>
            <person name="Milani C."/>
            <person name="Lugli G.A."/>
        </authorList>
    </citation>
    <scope>NUCLEOTIDE SEQUENCE [LARGE SCALE GENOMIC DNA]</scope>
    <source>
        <strain evidence="5 6">LMG 11591</strain>
    </source>
</reference>
<feature type="compositionally biased region" description="Basic and acidic residues" evidence="4">
    <location>
        <begin position="49"/>
        <end position="61"/>
    </location>
</feature>
<dbReference type="eggNOG" id="COG0288">
    <property type="taxonomic scope" value="Bacteria"/>
</dbReference>
<dbReference type="AlphaFoldDB" id="A0A087BAL5"/>
<evidence type="ECO:0000256" key="1">
    <source>
        <dbReference type="ARBA" id="ARBA00006217"/>
    </source>
</evidence>
<sequence length="230" mass="24759">MTEESVVNDDTVTVDESTASGVWSALLAGNRRFQKRTDASENATAENETAEHKNTQTRAQDARPKAIVLACADGRVTPDTIFDAQLGELYTVRTAGNIAGPDAIASLEFAVDRTDAKLLVVLGHEDCQALKYAAEGVEDIVKSGVPLDDVDEELESATNPILKFAGNSVWQARMAGLERAEDFEQVHIAHTIEALVTDSDVIRAALANDRLMIVGARYVLKTGAVEVLSF</sequence>
<keyword evidence="6" id="KW-1185">Reference proteome</keyword>
<accession>A0A087BAL5</accession>
<dbReference type="Gene3D" id="3.40.1050.10">
    <property type="entry name" value="Carbonic anhydrase"/>
    <property type="match status" value="1"/>
</dbReference>
<comment type="similarity">
    <text evidence="1">Belongs to the beta-class carbonic anhydrase family.</text>
</comment>
<dbReference type="EMBL" id="JGZB01000004">
    <property type="protein sequence ID" value="KFI68065.1"/>
    <property type="molecule type" value="Genomic_DNA"/>
</dbReference>
<keyword evidence="5" id="KW-0456">Lyase</keyword>
<evidence type="ECO:0000256" key="3">
    <source>
        <dbReference type="PIRSR" id="PIRSR601765-1"/>
    </source>
</evidence>
<dbReference type="InterPro" id="IPR001765">
    <property type="entry name" value="Carbonic_anhydrase"/>
</dbReference>
<evidence type="ECO:0000313" key="5">
    <source>
        <dbReference type="EMBL" id="KFI68065.1"/>
    </source>
</evidence>
<feature type="binding site" evidence="3">
    <location>
        <position position="124"/>
    </location>
    <ligand>
        <name>Zn(2+)</name>
        <dbReference type="ChEBI" id="CHEBI:29105"/>
    </ligand>
</feature>
<dbReference type="PANTHER" id="PTHR11002:SF79">
    <property type="entry name" value="CARBONIC ANHYDRASE 2"/>
    <property type="match status" value="1"/>
</dbReference>
<feature type="region of interest" description="Disordered" evidence="4">
    <location>
        <begin position="35"/>
        <end position="61"/>
    </location>
</feature>
<protein>
    <submittedName>
        <fullName evidence="5">Carbonic anhydrase</fullName>
        <ecNumber evidence="5">4.2.1.1</ecNumber>
    </submittedName>
</protein>
<organism evidence="5 6">
    <name type="scientific">Bifidobacterium magnum</name>
    <dbReference type="NCBI Taxonomy" id="1692"/>
    <lineage>
        <taxon>Bacteria</taxon>
        <taxon>Bacillati</taxon>
        <taxon>Actinomycetota</taxon>
        <taxon>Actinomycetes</taxon>
        <taxon>Bifidobacteriales</taxon>
        <taxon>Bifidobacteriaceae</taxon>
        <taxon>Bifidobacterium</taxon>
    </lineage>
</organism>
<evidence type="ECO:0000256" key="4">
    <source>
        <dbReference type="SAM" id="MobiDB-lite"/>
    </source>
</evidence>
<proteinExistence type="inferred from homology"/>
<gene>
    <name evidence="5" type="ORF">BMAGN_0012</name>
</gene>
<dbReference type="Pfam" id="PF00484">
    <property type="entry name" value="Pro_CA"/>
    <property type="match status" value="1"/>
</dbReference>
<comment type="caution">
    <text evidence="5">The sequence shown here is derived from an EMBL/GenBank/DDBJ whole genome shotgun (WGS) entry which is preliminary data.</text>
</comment>
<dbReference type="Proteomes" id="UP000029052">
    <property type="component" value="Unassembled WGS sequence"/>
</dbReference>
<feature type="binding site" evidence="3">
    <location>
        <position position="127"/>
    </location>
    <ligand>
        <name>Zn(2+)</name>
        <dbReference type="ChEBI" id="CHEBI:29105"/>
    </ligand>
</feature>
<feature type="binding site" evidence="3">
    <location>
        <position position="71"/>
    </location>
    <ligand>
        <name>Zn(2+)</name>
        <dbReference type="ChEBI" id="CHEBI:29105"/>
    </ligand>
</feature>
<keyword evidence="3" id="KW-0862">Zinc</keyword>
<dbReference type="InterPro" id="IPR036874">
    <property type="entry name" value="Carbonic_anhydrase_sf"/>
</dbReference>
<dbReference type="SMART" id="SM00947">
    <property type="entry name" value="Pro_CA"/>
    <property type="match status" value="1"/>
</dbReference>
<comment type="cofactor">
    <cofactor evidence="3">
        <name>Zn(2+)</name>
        <dbReference type="ChEBI" id="CHEBI:29105"/>
    </cofactor>
    <text evidence="3">Binds 1 zinc ion per subunit.</text>
</comment>
<keyword evidence="3" id="KW-0479">Metal-binding</keyword>
<dbReference type="STRING" id="1692.BMAGN_0012"/>